<dbReference type="EMBL" id="JBBXJM010000002">
    <property type="protein sequence ID" value="KAL1411777.1"/>
    <property type="molecule type" value="Genomic_DNA"/>
</dbReference>
<dbReference type="RefSeq" id="XP_069211721.1">
    <property type="nucleotide sequence ID" value="XM_069351335.1"/>
</dbReference>
<dbReference type="GeneID" id="95983787"/>
<protein>
    <recommendedName>
        <fullName evidence="4">BTB domain-containing protein</fullName>
    </recommendedName>
</protein>
<sequence length="231" mass="25072">MDFDDSEPCPQPDRPEPSPTAWTEGNYTILSSDNFEFTVPDYHLLAASDVFRGFMQLDGSAAYVVFEDEDLETAETVNLFLNLIINGTLETTDVNELAILAVFLKGFGCINAIDTLFLQLEQGHHSAVKTFIVAAVLDDTALCIETLEDYALDGGADEPGATDPAAPSDADTAEAHTDAGITFDIRTWPLSWAQTLPSNYRWALDVAWEAVGGSEALADEFEARLGQTQPA</sequence>
<dbReference type="Proteomes" id="UP001565368">
    <property type="component" value="Unassembled WGS sequence"/>
</dbReference>
<evidence type="ECO:0000256" key="1">
    <source>
        <dbReference type="SAM" id="MobiDB-lite"/>
    </source>
</evidence>
<name>A0ABR3QAU2_9TREE</name>
<evidence type="ECO:0008006" key="4">
    <source>
        <dbReference type="Google" id="ProtNLM"/>
    </source>
</evidence>
<comment type="caution">
    <text evidence="2">The sequence shown here is derived from an EMBL/GenBank/DDBJ whole genome shotgun (WGS) entry which is preliminary data.</text>
</comment>
<reference evidence="2 3" key="1">
    <citation type="submission" date="2023-08" db="EMBL/GenBank/DDBJ databases">
        <title>Annotated Genome Sequence of Vanrija albida AlHP1.</title>
        <authorList>
            <person name="Herzog R."/>
        </authorList>
    </citation>
    <scope>NUCLEOTIDE SEQUENCE [LARGE SCALE GENOMIC DNA]</scope>
    <source>
        <strain evidence="2 3">AlHP1</strain>
    </source>
</reference>
<feature type="region of interest" description="Disordered" evidence="1">
    <location>
        <begin position="1"/>
        <end position="23"/>
    </location>
</feature>
<proteinExistence type="predicted"/>
<accession>A0ABR3QAU2</accession>
<keyword evidence="3" id="KW-1185">Reference proteome</keyword>
<organism evidence="2 3">
    <name type="scientific">Vanrija albida</name>
    <dbReference type="NCBI Taxonomy" id="181172"/>
    <lineage>
        <taxon>Eukaryota</taxon>
        <taxon>Fungi</taxon>
        <taxon>Dikarya</taxon>
        <taxon>Basidiomycota</taxon>
        <taxon>Agaricomycotina</taxon>
        <taxon>Tremellomycetes</taxon>
        <taxon>Trichosporonales</taxon>
        <taxon>Trichosporonaceae</taxon>
        <taxon>Vanrija</taxon>
    </lineage>
</organism>
<evidence type="ECO:0000313" key="2">
    <source>
        <dbReference type="EMBL" id="KAL1411777.1"/>
    </source>
</evidence>
<feature type="region of interest" description="Disordered" evidence="1">
    <location>
        <begin position="154"/>
        <end position="173"/>
    </location>
</feature>
<feature type="compositionally biased region" description="Low complexity" evidence="1">
    <location>
        <begin position="161"/>
        <end position="170"/>
    </location>
</feature>
<gene>
    <name evidence="2" type="ORF">Q8F55_002744</name>
</gene>
<evidence type="ECO:0000313" key="3">
    <source>
        <dbReference type="Proteomes" id="UP001565368"/>
    </source>
</evidence>